<dbReference type="AlphaFoldDB" id="A0A6A6NMT7"/>
<dbReference type="Proteomes" id="UP000799766">
    <property type="component" value="Unassembled WGS sequence"/>
</dbReference>
<feature type="region of interest" description="Disordered" evidence="1">
    <location>
        <begin position="45"/>
        <end position="81"/>
    </location>
</feature>
<reference evidence="2" key="1">
    <citation type="journal article" date="2020" name="Stud. Mycol.">
        <title>101 Dothideomycetes genomes: a test case for predicting lifestyles and emergence of pathogens.</title>
        <authorList>
            <person name="Haridas S."/>
            <person name="Albert R."/>
            <person name="Binder M."/>
            <person name="Bloem J."/>
            <person name="Labutti K."/>
            <person name="Salamov A."/>
            <person name="Andreopoulos B."/>
            <person name="Baker S."/>
            <person name="Barry K."/>
            <person name="Bills G."/>
            <person name="Bluhm B."/>
            <person name="Cannon C."/>
            <person name="Castanera R."/>
            <person name="Culley D."/>
            <person name="Daum C."/>
            <person name="Ezra D."/>
            <person name="Gonzalez J."/>
            <person name="Henrissat B."/>
            <person name="Kuo A."/>
            <person name="Liang C."/>
            <person name="Lipzen A."/>
            <person name="Lutzoni F."/>
            <person name="Magnuson J."/>
            <person name="Mondo S."/>
            <person name="Nolan M."/>
            <person name="Ohm R."/>
            <person name="Pangilinan J."/>
            <person name="Park H.-J."/>
            <person name="Ramirez L."/>
            <person name="Alfaro M."/>
            <person name="Sun H."/>
            <person name="Tritt A."/>
            <person name="Yoshinaga Y."/>
            <person name="Zwiers L.-H."/>
            <person name="Turgeon B."/>
            <person name="Goodwin S."/>
            <person name="Spatafora J."/>
            <person name="Crous P."/>
            <person name="Grigoriev I."/>
        </authorList>
    </citation>
    <scope>NUCLEOTIDE SEQUENCE</scope>
    <source>
        <strain evidence="2">ATCC 16933</strain>
    </source>
</reference>
<keyword evidence="3" id="KW-1185">Reference proteome</keyword>
<evidence type="ECO:0000313" key="3">
    <source>
        <dbReference type="Proteomes" id="UP000799766"/>
    </source>
</evidence>
<organism evidence="2 3">
    <name type="scientific">Lineolata rhizophorae</name>
    <dbReference type="NCBI Taxonomy" id="578093"/>
    <lineage>
        <taxon>Eukaryota</taxon>
        <taxon>Fungi</taxon>
        <taxon>Dikarya</taxon>
        <taxon>Ascomycota</taxon>
        <taxon>Pezizomycotina</taxon>
        <taxon>Dothideomycetes</taxon>
        <taxon>Dothideomycetes incertae sedis</taxon>
        <taxon>Lineolatales</taxon>
        <taxon>Lineolataceae</taxon>
        <taxon>Lineolata</taxon>
    </lineage>
</organism>
<accession>A0A6A6NMT7</accession>
<name>A0A6A6NMT7_9PEZI</name>
<sequence length="226" mass="24088">MPRSAFHPLDSLIKLVPRPVAAPRGASGPRRYPSFPPSVSCTVLRDGHRPVPPGGGSTMQQQQLASSGLSGGGPGRLGEPLSRTMQADGGGGGDWDRSAHISLSVLNGSTCSVLSPSFANGSGESRWSEGWAGNDAVPTRGGNCAYIYAMRSANRNISTERFRWDGGRTRCGSELLRMSAERWWWRAALRMRRFFGPATYAAVLGSGLPLLRGQRDGSWIADSAGD</sequence>
<evidence type="ECO:0000256" key="1">
    <source>
        <dbReference type="SAM" id="MobiDB-lite"/>
    </source>
</evidence>
<gene>
    <name evidence="2" type="ORF">BDY21DRAFT_357181</name>
</gene>
<evidence type="ECO:0000313" key="2">
    <source>
        <dbReference type="EMBL" id="KAF2453060.1"/>
    </source>
</evidence>
<proteinExistence type="predicted"/>
<protein>
    <submittedName>
        <fullName evidence="2">Uncharacterized protein</fullName>
    </submittedName>
</protein>
<dbReference type="EMBL" id="MU001700">
    <property type="protein sequence ID" value="KAF2453060.1"/>
    <property type="molecule type" value="Genomic_DNA"/>
</dbReference>